<dbReference type="RefSeq" id="WP_253887174.1">
    <property type="nucleotide sequence ID" value="NZ_BAAAVB010000013.1"/>
</dbReference>
<dbReference type="Proteomes" id="UP001205185">
    <property type="component" value="Unassembled WGS sequence"/>
</dbReference>
<dbReference type="CDD" id="cd06173">
    <property type="entry name" value="MFS_MefA_like"/>
    <property type="match status" value="1"/>
</dbReference>
<dbReference type="PANTHER" id="PTHR23513:SF6">
    <property type="entry name" value="MAJOR FACILITATOR SUPERFAMILY ASSOCIATED DOMAIN-CONTAINING PROTEIN"/>
    <property type="match status" value="1"/>
</dbReference>
<dbReference type="EMBL" id="JAMTCO010000006">
    <property type="protein sequence ID" value="MCP2270190.1"/>
    <property type="molecule type" value="Genomic_DNA"/>
</dbReference>
<evidence type="ECO:0000256" key="1">
    <source>
        <dbReference type="ARBA" id="ARBA00004651"/>
    </source>
</evidence>
<dbReference type="PANTHER" id="PTHR23513">
    <property type="entry name" value="INTEGRAL MEMBRANE EFFLUX PROTEIN-RELATED"/>
    <property type="match status" value="1"/>
</dbReference>
<keyword evidence="3 6" id="KW-0812">Transmembrane</keyword>
<feature type="transmembrane region" description="Helical" evidence="6">
    <location>
        <begin position="58"/>
        <end position="76"/>
    </location>
</feature>
<evidence type="ECO:0000256" key="3">
    <source>
        <dbReference type="ARBA" id="ARBA00022692"/>
    </source>
</evidence>
<reference evidence="8 9" key="1">
    <citation type="submission" date="2022-06" db="EMBL/GenBank/DDBJ databases">
        <title>Genomic Encyclopedia of Archaeal and Bacterial Type Strains, Phase II (KMG-II): from individual species to whole genera.</title>
        <authorList>
            <person name="Goeker M."/>
        </authorList>
    </citation>
    <scope>NUCLEOTIDE SEQUENCE [LARGE SCALE GENOMIC DNA]</scope>
    <source>
        <strain evidence="8 9">DSM 44255</strain>
    </source>
</reference>
<keyword evidence="5 6" id="KW-0472">Membrane</keyword>
<dbReference type="InterPro" id="IPR020846">
    <property type="entry name" value="MFS_dom"/>
</dbReference>
<protein>
    <submittedName>
        <fullName evidence="8">Arabinose efflux permease, MFS family</fullName>
    </submittedName>
</protein>
<keyword evidence="2" id="KW-1003">Cell membrane</keyword>
<evidence type="ECO:0000256" key="4">
    <source>
        <dbReference type="ARBA" id="ARBA00022989"/>
    </source>
</evidence>
<accession>A0ABT1IC36</accession>
<evidence type="ECO:0000256" key="2">
    <source>
        <dbReference type="ARBA" id="ARBA00022475"/>
    </source>
</evidence>
<feature type="transmembrane region" description="Helical" evidence="6">
    <location>
        <begin position="361"/>
        <end position="380"/>
    </location>
</feature>
<feature type="transmembrane region" description="Helical" evidence="6">
    <location>
        <begin position="88"/>
        <end position="108"/>
    </location>
</feature>
<feature type="transmembrane region" description="Helical" evidence="6">
    <location>
        <begin position="268"/>
        <end position="285"/>
    </location>
</feature>
<dbReference type="Gene3D" id="1.20.1250.20">
    <property type="entry name" value="MFS general substrate transporter like domains"/>
    <property type="match status" value="1"/>
</dbReference>
<feature type="transmembrane region" description="Helical" evidence="6">
    <location>
        <begin position="114"/>
        <end position="135"/>
    </location>
</feature>
<feature type="transmembrane region" description="Helical" evidence="6">
    <location>
        <begin position="386"/>
        <end position="406"/>
    </location>
</feature>
<evidence type="ECO:0000313" key="9">
    <source>
        <dbReference type="Proteomes" id="UP001205185"/>
    </source>
</evidence>
<dbReference type="PROSITE" id="PS50850">
    <property type="entry name" value="MFS"/>
    <property type="match status" value="1"/>
</dbReference>
<keyword evidence="4 6" id="KW-1133">Transmembrane helix</keyword>
<dbReference type="InterPro" id="IPR036259">
    <property type="entry name" value="MFS_trans_sf"/>
</dbReference>
<feature type="transmembrane region" description="Helical" evidence="6">
    <location>
        <begin position="297"/>
        <end position="315"/>
    </location>
</feature>
<feature type="transmembrane region" description="Helical" evidence="6">
    <location>
        <begin position="321"/>
        <end position="341"/>
    </location>
</feature>
<feature type="transmembrane region" description="Helical" evidence="6">
    <location>
        <begin position="156"/>
        <end position="176"/>
    </location>
</feature>
<sequence>MSGKTSADSSTAHGSLWRDRDFMSLWTGQTVSDLGSAMTVLVLPLIAVTALDASTTEVGLLGAAATVAWLLVPLPAGALVDRVAKRRLMVLCDVVRCVVAAAVPVAAVLGGLHIGHLVVVAFLLGTFAVVFEVSWQSYVPELLPTNRLTDGISRIATTNAVAAVVGPSLAGLAILLVPVTGVLLIDAVSFAVSAATLLFIRAKDRPAPSRKLDVREQLLGGLRFAWNHPVLRRVVACSATANFFDAITTTLVVVFLVRDLGASSSTTGIVLGIGAAGGVVGGLLVRRLAARVGESRLLWLGKLSVGWLTALIPFAPNGPGVLMVSIGLFANSSCVVLYNVLQITYRQSVCPPELRGRMNAAIRWTIRGVIPIGSLLAGLLGDAVGLRPVLLVSALGAWLAVGWVFFSPLRRMRDLQAELTSPR</sequence>
<name>A0ABT1IC36_9PSEU</name>
<feature type="domain" description="Major facilitator superfamily (MFS) profile" evidence="7">
    <location>
        <begin position="231"/>
        <end position="423"/>
    </location>
</feature>
<comment type="caution">
    <text evidence="8">The sequence shown here is derived from an EMBL/GenBank/DDBJ whole genome shotgun (WGS) entry which is preliminary data.</text>
</comment>
<organism evidence="8 9">
    <name type="scientific">Actinokineospora diospyrosa</name>
    <dbReference type="NCBI Taxonomy" id="103728"/>
    <lineage>
        <taxon>Bacteria</taxon>
        <taxon>Bacillati</taxon>
        <taxon>Actinomycetota</taxon>
        <taxon>Actinomycetes</taxon>
        <taxon>Pseudonocardiales</taxon>
        <taxon>Pseudonocardiaceae</taxon>
        <taxon>Actinokineospora</taxon>
    </lineage>
</organism>
<proteinExistence type="predicted"/>
<evidence type="ECO:0000313" key="8">
    <source>
        <dbReference type="EMBL" id="MCP2270190.1"/>
    </source>
</evidence>
<keyword evidence="9" id="KW-1185">Reference proteome</keyword>
<gene>
    <name evidence="8" type="ORF">LV75_002691</name>
</gene>
<evidence type="ECO:0000256" key="6">
    <source>
        <dbReference type="SAM" id="Phobius"/>
    </source>
</evidence>
<feature type="transmembrane region" description="Helical" evidence="6">
    <location>
        <begin position="234"/>
        <end position="256"/>
    </location>
</feature>
<evidence type="ECO:0000259" key="7">
    <source>
        <dbReference type="PROSITE" id="PS50850"/>
    </source>
</evidence>
<feature type="transmembrane region" description="Helical" evidence="6">
    <location>
        <begin position="25"/>
        <end position="46"/>
    </location>
</feature>
<dbReference type="Pfam" id="PF07690">
    <property type="entry name" value="MFS_1"/>
    <property type="match status" value="1"/>
</dbReference>
<feature type="transmembrane region" description="Helical" evidence="6">
    <location>
        <begin position="182"/>
        <end position="200"/>
    </location>
</feature>
<comment type="subcellular location">
    <subcellularLocation>
        <location evidence="1">Cell membrane</location>
        <topology evidence="1">Multi-pass membrane protein</topology>
    </subcellularLocation>
</comment>
<evidence type="ECO:0000256" key="5">
    <source>
        <dbReference type="ARBA" id="ARBA00023136"/>
    </source>
</evidence>
<dbReference type="SUPFAM" id="SSF103473">
    <property type="entry name" value="MFS general substrate transporter"/>
    <property type="match status" value="1"/>
</dbReference>
<dbReference type="InterPro" id="IPR011701">
    <property type="entry name" value="MFS"/>
</dbReference>